<dbReference type="Proteomes" id="UP001139319">
    <property type="component" value="Unassembled WGS sequence"/>
</dbReference>
<protein>
    <submittedName>
        <fullName evidence="2">YchJ family metal-binding protein</fullName>
    </submittedName>
</protein>
<dbReference type="SUPFAM" id="SSF54427">
    <property type="entry name" value="NTF2-like"/>
    <property type="match status" value="1"/>
</dbReference>
<reference evidence="2" key="1">
    <citation type="submission" date="2022-05" db="EMBL/GenBank/DDBJ databases">
        <authorList>
            <person name="Sun H.-N."/>
        </authorList>
    </citation>
    <scope>NUCLEOTIDE SEQUENCE</scope>
    <source>
        <strain evidence="2">HB14</strain>
    </source>
</reference>
<dbReference type="InterPro" id="IPR048469">
    <property type="entry name" value="YchJ-like_M"/>
</dbReference>
<dbReference type="AlphaFoldDB" id="A0A9X2HYQ4"/>
<organism evidence="2 3">
    <name type="scientific">Gilvimarinus xylanilyticus</name>
    <dbReference type="NCBI Taxonomy" id="2944139"/>
    <lineage>
        <taxon>Bacteria</taxon>
        <taxon>Pseudomonadati</taxon>
        <taxon>Pseudomonadota</taxon>
        <taxon>Gammaproteobacteria</taxon>
        <taxon>Cellvibrionales</taxon>
        <taxon>Cellvibrionaceae</taxon>
        <taxon>Gilvimarinus</taxon>
    </lineage>
</organism>
<sequence>MPLTPPSICPCGSGLGLTECCGRLIYQGLTAETAEQLMRSRYSAHVLRAIDYIWQSWSETTRQCTTPEAIRDWAESCEWLKLDILHTDDGGAADDTGTVTFCAHYRLGDHTHQHLEKSLFQREAGQWHYVAHCP</sequence>
<reference evidence="2" key="2">
    <citation type="submission" date="2023-01" db="EMBL/GenBank/DDBJ databases">
        <title>Gilvimarinus xylanilyticus HB14 isolated from Caulerpa lentillifera aquaculture base in Hainan, China.</title>
        <authorList>
            <person name="Zhang Y.-J."/>
        </authorList>
    </citation>
    <scope>NUCLEOTIDE SEQUENCE</scope>
    <source>
        <strain evidence="2">HB14</strain>
    </source>
</reference>
<keyword evidence="3" id="KW-1185">Reference proteome</keyword>
<accession>A0A9X2HYQ4</accession>
<dbReference type="Pfam" id="PF17775">
    <property type="entry name" value="YchJ_M-like"/>
    <property type="match status" value="1"/>
</dbReference>
<dbReference type="Gene3D" id="3.10.450.50">
    <property type="match status" value="1"/>
</dbReference>
<evidence type="ECO:0000313" key="3">
    <source>
        <dbReference type="Proteomes" id="UP001139319"/>
    </source>
</evidence>
<dbReference type="EMBL" id="JAMFTH010000001">
    <property type="protein sequence ID" value="MCP8897773.1"/>
    <property type="molecule type" value="Genomic_DNA"/>
</dbReference>
<dbReference type="InterPro" id="IPR032710">
    <property type="entry name" value="NTF2-like_dom_sf"/>
</dbReference>
<dbReference type="RefSeq" id="WP_253966073.1">
    <property type="nucleotide sequence ID" value="NZ_JAMFTH010000001.1"/>
</dbReference>
<name>A0A9X2HYQ4_9GAMM</name>
<comment type="caution">
    <text evidence="2">The sequence shown here is derived from an EMBL/GenBank/DDBJ whole genome shotgun (WGS) entry which is preliminary data.</text>
</comment>
<evidence type="ECO:0000259" key="1">
    <source>
        <dbReference type="Pfam" id="PF17775"/>
    </source>
</evidence>
<feature type="domain" description="YchJ-like middle NTF2-like" evidence="1">
    <location>
        <begin position="33"/>
        <end position="130"/>
    </location>
</feature>
<evidence type="ECO:0000313" key="2">
    <source>
        <dbReference type="EMBL" id="MCP8897773.1"/>
    </source>
</evidence>
<proteinExistence type="predicted"/>
<gene>
    <name evidence="2" type="ORF">M6D89_00515</name>
</gene>